<proteinExistence type="predicted"/>
<dbReference type="GO" id="GO:0043161">
    <property type="term" value="P:proteasome-mediated ubiquitin-dependent protein catabolic process"/>
    <property type="evidence" value="ECO:0007669"/>
    <property type="project" value="TreeGrafter"/>
</dbReference>
<protein>
    <recommendedName>
        <fullName evidence="5">HECT domain-containing protein</fullName>
    </recommendedName>
</protein>
<dbReference type="SUPFAM" id="SSF56204">
    <property type="entry name" value="Hect, E3 ligase catalytic domain"/>
    <property type="match status" value="1"/>
</dbReference>
<dbReference type="Proteomes" id="UP000242474">
    <property type="component" value="Unassembled WGS sequence"/>
</dbReference>
<dbReference type="OrthoDB" id="423283at2759"/>
<dbReference type="GO" id="GO:0000209">
    <property type="term" value="P:protein polyubiquitination"/>
    <property type="evidence" value="ECO:0007669"/>
    <property type="project" value="TreeGrafter"/>
</dbReference>
<feature type="compositionally biased region" description="Low complexity" evidence="4">
    <location>
        <begin position="480"/>
        <end position="496"/>
    </location>
</feature>
<dbReference type="SMART" id="SM00119">
    <property type="entry name" value="HECTc"/>
    <property type="match status" value="1"/>
</dbReference>
<dbReference type="AlphaFoldDB" id="A0A2G5BEE4"/>
<dbReference type="EMBL" id="KZ303495">
    <property type="protein sequence ID" value="PIA17373.1"/>
    <property type="molecule type" value="Genomic_DNA"/>
</dbReference>
<dbReference type="InterPro" id="IPR045322">
    <property type="entry name" value="HECTD1/TRIP12-like"/>
</dbReference>
<dbReference type="Gene3D" id="3.30.2160.10">
    <property type="entry name" value="Hect, E3 ligase catalytic domain"/>
    <property type="match status" value="1"/>
</dbReference>
<dbReference type="PROSITE" id="PS50237">
    <property type="entry name" value="HECT"/>
    <property type="match status" value="1"/>
</dbReference>
<feature type="active site" description="Glycyl thioester intermediate" evidence="3">
    <location>
        <position position="1243"/>
    </location>
</feature>
<evidence type="ECO:0000256" key="3">
    <source>
        <dbReference type="PROSITE-ProRule" id="PRU00104"/>
    </source>
</evidence>
<dbReference type="PANTHER" id="PTHR45670:SF1">
    <property type="entry name" value="E3 UBIQUITIN-PROTEIN LIGASE HECTD1"/>
    <property type="match status" value="1"/>
</dbReference>
<gene>
    <name evidence="6" type="ORF">COEREDRAFT_80691</name>
</gene>
<dbReference type="Gene3D" id="3.90.1750.10">
    <property type="entry name" value="Hect, E3 ligase catalytic domains"/>
    <property type="match status" value="1"/>
</dbReference>
<evidence type="ECO:0000313" key="7">
    <source>
        <dbReference type="Proteomes" id="UP000242474"/>
    </source>
</evidence>
<organism evidence="6 7">
    <name type="scientific">Coemansia reversa (strain ATCC 12441 / NRRL 1564)</name>
    <dbReference type="NCBI Taxonomy" id="763665"/>
    <lineage>
        <taxon>Eukaryota</taxon>
        <taxon>Fungi</taxon>
        <taxon>Fungi incertae sedis</taxon>
        <taxon>Zoopagomycota</taxon>
        <taxon>Kickxellomycotina</taxon>
        <taxon>Kickxellomycetes</taxon>
        <taxon>Kickxellales</taxon>
        <taxon>Kickxellaceae</taxon>
        <taxon>Coemansia</taxon>
    </lineage>
</organism>
<dbReference type="Pfam" id="PF00632">
    <property type="entry name" value="HECT"/>
    <property type="match status" value="1"/>
</dbReference>
<sequence>MVLLPRLPTIPEQCVLVEDLVRTGGLGAGPSDNMATFSDAHSSNSELLIHLQAIYASTEVLEQLQQTLVPLMMRVFAATTNVSTRYRALLMVLKVLFFLDAGRLHKTLDGADLPQFVAGAVSQLEVPLLSAVLLLIMRVVLEKLPDYYTPHFIREGVFAGLGRLALAAEGVLDAPRSEDAVENVSSIKNIASGFKLIASHISALDYHEISGGSYHLLLSAESSSGAHARNADPLVCFVALQARALLPNFSLTSDTELPDGEYGAMRPLKLLAARLGASDCTDDSVRSCIEALAECLVSPESATSHELMQSGLVRVVTQALTRTRSSGQSLAIDVVQRLLRCNAPSQPNSLATSALGVLLNRLQDALGIVEQIRVQEAFQSATDASRSPARMLSHQLRFAVCPASADAAARITAASFGANFADAECLSNTMELLRRSFQPIRLGVHAVATFGVLETYLRPRIALLVRSARERRRRRNQVQSTAASSPTSASTPLIASPPRRAQLENVAIDPTSASCLDSPNRSISKRQRDHLRMLQAIARASGINLRTAGLLEGLETDNSTSNYDEDSVSEGSSAANLTANSNTQIAGASIVQASDTDDHVCLAAHDNVPEEQGDWHLTFLLCVGANEKAVTSSDNIFRAVYDLCQSDAELRSTNTWAQSFKLHFVVNSGPRPSSDCDVQSKDHLLGDTCSTDSCKDLYASIGEQAADIVRLLRLLYDLLPRAMSSAHAYSYYCLEDLSPLFVNRKIAAKTARQLDDPLMVVCSALPDWCRHIITAAPFLIPFELRVAFMQATCFGYSRNINRWQAIARRELHTTVHALPDLQIPLGHVQRQKVRISRRRMLESALKVIELYGSPKSILEVEYFDEVGSGIGPTLEFYATVSRCLQEKSIGLWRDERLPDLKADTYGHVTSPQFAKYVDVKHGLYPAYLDPERVSGRSASSIGNNTQSAKSLHTVTASLPTVDRATELFRFIGHFVAKGLIDGRILDIPFSTVFWAAVHRYLQISHGGGSEFTWTWFQLEALDAVLTNSLRYINQFVATTRDIYAREDLSPAQVQEAIDSIRHPNDQASVEDLALDFTLPGRPDIELRPGGAEIPVTIKNIHLYIDLVARWTLYTGVRVQVAAFCEGFDRVFSSKNLLMFTPAELCSLVGQDLDSNVHWSMDELVDAIKTDHGFSLSSSEVQMFLEFLTSLENPDRRMLLQFVTGSPRLPLGGFRSLQPPLTLVPRTTSPPLKPDDYLPSVMTCANFIKLPRYSSFDVLAQRWRQAISEGQQSFHLS</sequence>
<keyword evidence="1" id="KW-0808">Transferase</keyword>
<feature type="region of interest" description="Disordered" evidence="4">
    <location>
        <begin position="472"/>
        <end position="496"/>
    </location>
</feature>
<keyword evidence="2 3" id="KW-0833">Ubl conjugation pathway</keyword>
<evidence type="ECO:0000256" key="4">
    <source>
        <dbReference type="SAM" id="MobiDB-lite"/>
    </source>
</evidence>
<reference evidence="6 7" key="1">
    <citation type="journal article" date="2015" name="Genome Biol. Evol.">
        <title>Phylogenomic analyses indicate that early fungi evolved digesting cell walls of algal ancestors of land plants.</title>
        <authorList>
            <person name="Chang Y."/>
            <person name="Wang S."/>
            <person name="Sekimoto S."/>
            <person name="Aerts A.L."/>
            <person name="Choi C."/>
            <person name="Clum A."/>
            <person name="LaButti K.M."/>
            <person name="Lindquist E.A."/>
            <person name="Yee Ngan C."/>
            <person name="Ohm R.A."/>
            <person name="Salamov A.A."/>
            <person name="Grigoriev I.V."/>
            <person name="Spatafora J.W."/>
            <person name="Berbee M.L."/>
        </authorList>
    </citation>
    <scope>NUCLEOTIDE SEQUENCE [LARGE SCALE GENOMIC DNA]</scope>
    <source>
        <strain evidence="6 7">NRRL 1564</strain>
    </source>
</reference>
<keyword evidence="7" id="KW-1185">Reference proteome</keyword>
<dbReference type="STRING" id="763665.A0A2G5BEE4"/>
<accession>A0A2G5BEE4</accession>
<feature type="domain" description="HECT" evidence="5">
    <location>
        <begin position="966"/>
        <end position="1276"/>
    </location>
</feature>
<dbReference type="InterPro" id="IPR035983">
    <property type="entry name" value="Hect_E3_ubiquitin_ligase"/>
</dbReference>
<dbReference type="Gene3D" id="3.30.2410.10">
    <property type="entry name" value="Hect, E3 ligase catalytic domain"/>
    <property type="match status" value="1"/>
</dbReference>
<evidence type="ECO:0000256" key="1">
    <source>
        <dbReference type="ARBA" id="ARBA00022679"/>
    </source>
</evidence>
<evidence type="ECO:0000256" key="2">
    <source>
        <dbReference type="ARBA" id="ARBA00022786"/>
    </source>
</evidence>
<name>A0A2G5BEE4_COERN</name>
<evidence type="ECO:0000259" key="5">
    <source>
        <dbReference type="PROSITE" id="PS50237"/>
    </source>
</evidence>
<dbReference type="InterPro" id="IPR000569">
    <property type="entry name" value="HECT_dom"/>
</dbReference>
<dbReference type="GO" id="GO:0061630">
    <property type="term" value="F:ubiquitin protein ligase activity"/>
    <property type="evidence" value="ECO:0007669"/>
    <property type="project" value="InterPro"/>
</dbReference>
<dbReference type="PANTHER" id="PTHR45670">
    <property type="entry name" value="E3 UBIQUITIN-PROTEIN LIGASE TRIP12"/>
    <property type="match status" value="1"/>
</dbReference>
<evidence type="ECO:0000313" key="6">
    <source>
        <dbReference type="EMBL" id="PIA17373.1"/>
    </source>
</evidence>